<organism evidence="7 8">
    <name type="scientific">Apolygus lucorum</name>
    <name type="common">Small green plant bug</name>
    <name type="synonym">Lygocoris lucorum</name>
    <dbReference type="NCBI Taxonomy" id="248454"/>
    <lineage>
        <taxon>Eukaryota</taxon>
        <taxon>Metazoa</taxon>
        <taxon>Ecdysozoa</taxon>
        <taxon>Arthropoda</taxon>
        <taxon>Hexapoda</taxon>
        <taxon>Insecta</taxon>
        <taxon>Pterygota</taxon>
        <taxon>Neoptera</taxon>
        <taxon>Paraneoptera</taxon>
        <taxon>Hemiptera</taxon>
        <taxon>Heteroptera</taxon>
        <taxon>Panheteroptera</taxon>
        <taxon>Cimicomorpha</taxon>
        <taxon>Miridae</taxon>
        <taxon>Mirini</taxon>
        <taxon>Apolygus</taxon>
    </lineage>
</organism>
<reference evidence="7" key="1">
    <citation type="journal article" date="2021" name="Mol. Ecol. Resour.">
        <title>Apolygus lucorum genome provides insights into omnivorousness and mesophyll feeding.</title>
        <authorList>
            <person name="Liu Y."/>
            <person name="Liu H."/>
            <person name="Wang H."/>
            <person name="Huang T."/>
            <person name="Liu B."/>
            <person name="Yang B."/>
            <person name="Yin L."/>
            <person name="Li B."/>
            <person name="Zhang Y."/>
            <person name="Zhang S."/>
            <person name="Jiang F."/>
            <person name="Zhang X."/>
            <person name="Ren Y."/>
            <person name="Wang B."/>
            <person name="Wang S."/>
            <person name="Lu Y."/>
            <person name="Wu K."/>
            <person name="Fan W."/>
            <person name="Wang G."/>
        </authorList>
    </citation>
    <scope>NUCLEOTIDE SEQUENCE</scope>
    <source>
        <strain evidence="7">12Hb</strain>
    </source>
</reference>
<dbReference type="InterPro" id="IPR047165">
    <property type="entry name" value="RHG17/44/SH3BP1-like"/>
</dbReference>
<dbReference type="InterPro" id="IPR027267">
    <property type="entry name" value="AH/BAR_dom_sf"/>
</dbReference>
<gene>
    <name evidence="7" type="ORF">GE061_004937</name>
</gene>
<feature type="compositionally biased region" description="Basic and acidic residues" evidence="4">
    <location>
        <begin position="830"/>
        <end position="854"/>
    </location>
</feature>
<feature type="coiled-coil region" evidence="3">
    <location>
        <begin position="22"/>
        <end position="49"/>
    </location>
</feature>
<dbReference type="CDD" id="cd07595">
    <property type="entry name" value="BAR_RhoGAP_Rich-like"/>
    <property type="match status" value="1"/>
</dbReference>
<dbReference type="SMART" id="SM00721">
    <property type="entry name" value="BAR"/>
    <property type="match status" value="1"/>
</dbReference>
<dbReference type="GO" id="GO:0005737">
    <property type="term" value="C:cytoplasm"/>
    <property type="evidence" value="ECO:0007669"/>
    <property type="project" value="InterPro"/>
</dbReference>
<name>A0A8S9WW86_APOLU</name>
<dbReference type="Proteomes" id="UP000466442">
    <property type="component" value="Unassembled WGS sequence"/>
</dbReference>
<accession>A0A8S9WW86</accession>
<feature type="domain" description="Rho-GAP" evidence="5">
    <location>
        <begin position="250"/>
        <end position="446"/>
    </location>
</feature>
<dbReference type="Gene3D" id="1.10.555.10">
    <property type="entry name" value="Rho GTPase activation protein"/>
    <property type="match status" value="1"/>
</dbReference>
<proteinExistence type="predicted"/>
<feature type="compositionally biased region" description="Basic and acidic residues" evidence="4">
    <location>
        <begin position="711"/>
        <end position="735"/>
    </location>
</feature>
<dbReference type="FunFam" id="1.10.555.10:FF:000001">
    <property type="entry name" value="Rho GTPase activating protein 44"/>
    <property type="match status" value="1"/>
</dbReference>
<feature type="coiled-coil region" evidence="3">
    <location>
        <begin position="135"/>
        <end position="198"/>
    </location>
</feature>
<dbReference type="Gene3D" id="1.20.1270.60">
    <property type="entry name" value="Arfaptin homology (AH) domain/BAR domain"/>
    <property type="match status" value="1"/>
</dbReference>
<dbReference type="InterPro" id="IPR000198">
    <property type="entry name" value="RhoGAP_dom"/>
</dbReference>
<feature type="compositionally biased region" description="Pro residues" evidence="4">
    <location>
        <begin position="632"/>
        <end position="649"/>
    </location>
</feature>
<dbReference type="SUPFAM" id="SSF48350">
    <property type="entry name" value="GTPase activation domain, GAP"/>
    <property type="match status" value="1"/>
</dbReference>
<evidence type="ECO:0008006" key="9">
    <source>
        <dbReference type="Google" id="ProtNLM"/>
    </source>
</evidence>
<feature type="region of interest" description="Disordered" evidence="4">
    <location>
        <begin position="479"/>
        <end position="905"/>
    </location>
</feature>
<feature type="domain" description="BAR" evidence="6">
    <location>
        <begin position="14"/>
        <end position="244"/>
    </location>
</feature>
<feature type="compositionally biased region" description="Basic and acidic residues" evidence="4">
    <location>
        <begin position="802"/>
        <end position="811"/>
    </location>
</feature>
<feature type="compositionally biased region" description="Basic and acidic residues" evidence="4">
    <location>
        <begin position="516"/>
        <end position="570"/>
    </location>
</feature>
<dbReference type="Pfam" id="PF00620">
    <property type="entry name" value="RhoGAP"/>
    <property type="match status" value="1"/>
</dbReference>
<evidence type="ECO:0000256" key="4">
    <source>
        <dbReference type="SAM" id="MobiDB-lite"/>
    </source>
</evidence>
<sequence length="905" mass="99886">MKKQFFRVKQLADQRFLRAEKTEALSDDLQDAERKVEFIKAACNSAGKKLGNPATGHDLTTVKEKRLKKNPEYLLGTSMLECATAEDDHLLRQVVTDCGKLQICLANAIVDHEMRVENNVAEPLLNVVENDYPNIQKLKKNLSKLILDMDSAKTRYQQALKHNVVSNSSKVDSIKDELEEAESKVEQCRDSLACEMLQLISREAELSSLILDYARIQRNHHVTAIAILDEIIPEMETHISESPMKPVFGSPLEDHLKVTGRKIAYPIELCVCGLLELGIAEEGLFRVAPGTSKLRRMKMSLDANYLQFETALQYRDPHVFAGVLKSYLRELPEPILTHKLYDQWMSAARVMSGGNQEDGLNALWNVLHNLPQANFDNLQYLVKFLSSLASNKHSNKMTPQNIAIVIAPNLIWSPNEDTSTIVMNMNVANLHSIIVDSLVTFADWFFQGEMDFYVTLSRDNVGFLNGHEMADAPTQDIKRTQSNDSLSDPNSPPQGSPKPAVRSRKKPTAPPPPGYSKDRDDKSSGDDKAKDKPRSSGEEKAKDKSKPSPAKHKEETCSKNFEDSKEKTSEQKPPPPSETKKAVEKQLEVKESKKDEGETQTSAPISIKPSVPPPAVPTTPPSNAIAPTSIASPPPVPPVAPVVASPPVPTSNTSPPAASAATTAVPNDEPKSLPPSTTDLEGKRPEIGFEGYQPIEPWKPLETHFPAHFLSGEKKPGDLDKRTSKSGEDLRKLRSNEMATYATLDRKKPPRPTPAPRVSLEPGGAAGELKPAIPERPAALQRPLSSSFRIVRPPLDSSPSEGEVRTLERAHVFSLDKQQVSYIQVSSDKVPTDKKSERERRESGEKPEKPKKPDSLVGQSGHHRAASEGSIIDTGFSTTERRPPRPTPPPPPLVSPVKTKESTDL</sequence>
<feature type="compositionally biased region" description="Pro residues" evidence="4">
    <location>
        <begin position="885"/>
        <end position="894"/>
    </location>
</feature>
<dbReference type="Pfam" id="PF03114">
    <property type="entry name" value="BAR"/>
    <property type="match status" value="1"/>
</dbReference>
<dbReference type="PANTHER" id="PTHR14130">
    <property type="entry name" value="3BP-1 RELATED RHOGAP"/>
    <property type="match status" value="1"/>
</dbReference>
<evidence type="ECO:0000256" key="2">
    <source>
        <dbReference type="ARBA" id="ARBA00022553"/>
    </source>
</evidence>
<dbReference type="PROSITE" id="PS51021">
    <property type="entry name" value="BAR"/>
    <property type="match status" value="1"/>
</dbReference>
<keyword evidence="2" id="KW-0597">Phosphoprotein</keyword>
<keyword evidence="8" id="KW-1185">Reference proteome</keyword>
<evidence type="ECO:0000256" key="1">
    <source>
        <dbReference type="ARBA" id="ARBA00022468"/>
    </source>
</evidence>
<feature type="compositionally biased region" description="Low complexity" evidence="4">
    <location>
        <begin position="621"/>
        <end position="631"/>
    </location>
</feature>
<dbReference type="EMBL" id="WIXP02000013">
    <property type="protein sequence ID" value="KAF6200494.1"/>
    <property type="molecule type" value="Genomic_DNA"/>
</dbReference>
<dbReference type="AlphaFoldDB" id="A0A8S9WW86"/>
<feature type="compositionally biased region" description="Polar residues" evidence="4">
    <location>
        <begin position="816"/>
        <end position="829"/>
    </location>
</feature>
<dbReference type="SUPFAM" id="SSF103657">
    <property type="entry name" value="BAR/IMD domain-like"/>
    <property type="match status" value="1"/>
</dbReference>
<feature type="compositionally biased region" description="Low complexity" evidence="4">
    <location>
        <begin position="650"/>
        <end position="666"/>
    </location>
</feature>
<dbReference type="GO" id="GO:0005096">
    <property type="term" value="F:GTPase activator activity"/>
    <property type="evidence" value="ECO:0007669"/>
    <property type="project" value="UniProtKB-KW"/>
</dbReference>
<evidence type="ECO:0000259" key="5">
    <source>
        <dbReference type="PROSITE" id="PS50238"/>
    </source>
</evidence>
<evidence type="ECO:0000313" key="8">
    <source>
        <dbReference type="Proteomes" id="UP000466442"/>
    </source>
</evidence>
<dbReference type="GO" id="GO:0032956">
    <property type="term" value="P:regulation of actin cytoskeleton organization"/>
    <property type="evidence" value="ECO:0007669"/>
    <property type="project" value="TreeGrafter"/>
</dbReference>
<dbReference type="PROSITE" id="PS50238">
    <property type="entry name" value="RHOGAP"/>
    <property type="match status" value="1"/>
</dbReference>
<evidence type="ECO:0000256" key="3">
    <source>
        <dbReference type="SAM" id="Coils"/>
    </source>
</evidence>
<dbReference type="GO" id="GO:0007165">
    <property type="term" value="P:signal transduction"/>
    <property type="evidence" value="ECO:0007669"/>
    <property type="project" value="InterPro"/>
</dbReference>
<feature type="compositionally biased region" description="Pro residues" evidence="4">
    <location>
        <begin position="610"/>
        <end position="620"/>
    </location>
</feature>
<dbReference type="PANTHER" id="PTHR14130:SF14">
    <property type="entry name" value="RHO GTPASE-ACTIVATING PROTEIN 92B"/>
    <property type="match status" value="1"/>
</dbReference>
<dbReference type="GO" id="GO:0035020">
    <property type="term" value="P:regulation of Rac protein signal transduction"/>
    <property type="evidence" value="ECO:0007669"/>
    <property type="project" value="TreeGrafter"/>
</dbReference>
<feature type="compositionally biased region" description="Basic and acidic residues" evidence="4">
    <location>
        <begin position="578"/>
        <end position="597"/>
    </location>
</feature>
<evidence type="ECO:0000313" key="7">
    <source>
        <dbReference type="EMBL" id="KAF6200494.1"/>
    </source>
</evidence>
<keyword evidence="1" id="KW-0343">GTPase activation</keyword>
<dbReference type="SMART" id="SM00324">
    <property type="entry name" value="RhoGAP"/>
    <property type="match status" value="1"/>
</dbReference>
<dbReference type="InterPro" id="IPR004148">
    <property type="entry name" value="BAR_dom"/>
</dbReference>
<evidence type="ECO:0000259" key="6">
    <source>
        <dbReference type="PROSITE" id="PS51021"/>
    </source>
</evidence>
<comment type="caution">
    <text evidence="7">The sequence shown here is derived from an EMBL/GenBank/DDBJ whole genome shotgun (WGS) entry which is preliminary data.</text>
</comment>
<dbReference type="OrthoDB" id="19923at2759"/>
<dbReference type="InterPro" id="IPR008936">
    <property type="entry name" value="Rho_GTPase_activation_prot"/>
</dbReference>
<protein>
    <recommendedName>
        <fullName evidence="9">Rho-GAP domain-containing protein</fullName>
    </recommendedName>
</protein>
<keyword evidence="3" id="KW-0175">Coiled coil</keyword>